<sequence>MDTFATYKARYGAPRIAKELNALGIPCSVNYVANILKYNGTRARNGKAFKYTPHTEAMTGVAENLLKRRFNADGPNQKWTTDITYIWVRDRWLYLATVMDLYSRSIVGWSLDTHMTEQLIADALNMAFKRRDIEPGLIIHSDRGVQYRSNRYQTLMEQHGCKPSMSRKGNCWDNAVMESFFSRLKVELIYAEQYRTIDEAKSEIFEYIEVFYNRIRRHSALGYVSPAEYERKCA</sequence>
<evidence type="ECO:0000259" key="1">
    <source>
        <dbReference type="PROSITE" id="PS50994"/>
    </source>
</evidence>
<dbReference type="Proteomes" id="UP000186895">
    <property type="component" value="Unassembled WGS sequence"/>
</dbReference>
<protein>
    <submittedName>
        <fullName evidence="2">Transposase InsO and inactivated derivatives</fullName>
    </submittedName>
</protein>
<dbReference type="SUPFAM" id="SSF53098">
    <property type="entry name" value="Ribonuclease H-like"/>
    <property type="match status" value="1"/>
</dbReference>
<dbReference type="Pfam" id="PF13333">
    <property type="entry name" value="rve_2"/>
    <property type="match status" value="1"/>
</dbReference>
<dbReference type="GO" id="GO:0015074">
    <property type="term" value="P:DNA integration"/>
    <property type="evidence" value="ECO:0007669"/>
    <property type="project" value="InterPro"/>
</dbReference>
<dbReference type="PANTHER" id="PTHR46889:SF4">
    <property type="entry name" value="TRANSPOSASE INSO FOR INSERTION SEQUENCE ELEMENT IS911B-RELATED"/>
    <property type="match status" value="1"/>
</dbReference>
<evidence type="ECO:0000313" key="3">
    <source>
        <dbReference type="Proteomes" id="UP000186895"/>
    </source>
</evidence>
<dbReference type="eggNOG" id="COG2801">
    <property type="taxonomic scope" value="Bacteria"/>
</dbReference>
<dbReference type="InterPro" id="IPR012337">
    <property type="entry name" value="RNaseH-like_sf"/>
</dbReference>
<dbReference type="InterPro" id="IPR001584">
    <property type="entry name" value="Integrase_cat-core"/>
</dbReference>
<dbReference type="STRING" id="49186.SAMN05421647_1013"/>
<dbReference type="PANTHER" id="PTHR46889">
    <property type="entry name" value="TRANSPOSASE INSF FOR INSERTION SEQUENCE IS3B-RELATED"/>
    <property type="match status" value="1"/>
</dbReference>
<dbReference type="EMBL" id="FTMN01000001">
    <property type="protein sequence ID" value="SIP86990.1"/>
    <property type="molecule type" value="Genomic_DNA"/>
</dbReference>
<feature type="domain" description="Integrase catalytic" evidence="1">
    <location>
        <begin position="71"/>
        <end position="234"/>
    </location>
</feature>
<dbReference type="PROSITE" id="PS50994">
    <property type="entry name" value="INTEGRASE"/>
    <property type="match status" value="1"/>
</dbReference>
<dbReference type="InterPro" id="IPR036397">
    <property type="entry name" value="RNaseH_sf"/>
</dbReference>
<reference evidence="3" key="1">
    <citation type="submission" date="2017-01" db="EMBL/GenBank/DDBJ databases">
        <authorList>
            <person name="Varghese N."/>
            <person name="Submissions S."/>
        </authorList>
    </citation>
    <scope>NUCLEOTIDE SEQUENCE [LARGE SCALE GENOMIC DNA]</scope>
    <source>
        <strain evidence="3">DSM 7027</strain>
    </source>
</reference>
<gene>
    <name evidence="2" type="ORF">SAMN05421647_1013</name>
</gene>
<dbReference type="GO" id="GO:0003676">
    <property type="term" value="F:nucleic acid binding"/>
    <property type="evidence" value="ECO:0007669"/>
    <property type="project" value="InterPro"/>
</dbReference>
<dbReference type="InterPro" id="IPR050900">
    <property type="entry name" value="Transposase_IS3/IS150/IS904"/>
</dbReference>
<accession>A0A1N6N4H7</accession>
<dbReference type="NCBIfam" id="NF033516">
    <property type="entry name" value="transpos_IS3"/>
    <property type="match status" value="1"/>
</dbReference>
<dbReference type="InterPro" id="IPR048020">
    <property type="entry name" value="Transpos_IS3"/>
</dbReference>
<evidence type="ECO:0000313" key="2">
    <source>
        <dbReference type="EMBL" id="SIP86990.1"/>
    </source>
</evidence>
<dbReference type="AlphaFoldDB" id="A0A1N6N4H7"/>
<proteinExistence type="predicted"/>
<dbReference type="Pfam" id="PF00665">
    <property type="entry name" value="rve"/>
    <property type="match status" value="1"/>
</dbReference>
<organism evidence="2 3">
    <name type="scientific">Marinobacterium stanieri</name>
    <dbReference type="NCBI Taxonomy" id="49186"/>
    <lineage>
        <taxon>Bacteria</taxon>
        <taxon>Pseudomonadati</taxon>
        <taxon>Pseudomonadota</taxon>
        <taxon>Gammaproteobacteria</taxon>
        <taxon>Oceanospirillales</taxon>
        <taxon>Oceanospirillaceae</taxon>
        <taxon>Marinobacterium</taxon>
    </lineage>
</organism>
<keyword evidence="3" id="KW-1185">Reference proteome</keyword>
<name>A0A1N6N4H7_9GAMM</name>
<dbReference type="Gene3D" id="3.30.420.10">
    <property type="entry name" value="Ribonuclease H-like superfamily/Ribonuclease H"/>
    <property type="match status" value="1"/>
</dbReference>